<organism evidence="1 2">
    <name type="scientific">Entomophthora muscae</name>
    <dbReference type="NCBI Taxonomy" id="34485"/>
    <lineage>
        <taxon>Eukaryota</taxon>
        <taxon>Fungi</taxon>
        <taxon>Fungi incertae sedis</taxon>
        <taxon>Zoopagomycota</taxon>
        <taxon>Entomophthoromycotina</taxon>
        <taxon>Entomophthoromycetes</taxon>
        <taxon>Entomophthorales</taxon>
        <taxon>Entomophthoraceae</taxon>
        <taxon>Entomophthora</taxon>
    </lineage>
</organism>
<protein>
    <submittedName>
        <fullName evidence="1">Uncharacterized protein</fullName>
    </submittedName>
</protein>
<accession>A0ACC2SQL4</accession>
<evidence type="ECO:0000313" key="1">
    <source>
        <dbReference type="EMBL" id="KAJ9064620.1"/>
    </source>
</evidence>
<sequence length="202" mass="23188">MDEYNCTPTKIADIYLGNIIDTNSAGIVEFSTLMYHAKGTYWLNGVDFTHFFSNKALATAAKVQEDCTTHPNCMHADASYYWMGKKRIPGKYKCPRGKLCSKTIKYENKTWVSSQTSYYSRRKPNLYSDVFNVRYNSTSPLSITYSFYGPSETSIYFNEVRLLVKSVFVRNPGNIIYPKSIQQICSISPEGIFSFSFTRYQV</sequence>
<gene>
    <name evidence="1" type="ORF">DSO57_1028537</name>
</gene>
<dbReference type="EMBL" id="QTSX02004442">
    <property type="protein sequence ID" value="KAJ9064620.1"/>
    <property type="molecule type" value="Genomic_DNA"/>
</dbReference>
<comment type="caution">
    <text evidence="1">The sequence shown here is derived from an EMBL/GenBank/DDBJ whole genome shotgun (WGS) entry which is preliminary data.</text>
</comment>
<keyword evidence="2" id="KW-1185">Reference proteome</keyword>
<proteinExistence type="predicted"/>
<name>A0ACC2SQL4_9FUNG</name>
<evidence type="ECO:0000313" key="2">
    <source>
        <dbReference type="Proteomes" id="UP001165960"/>
    </source>
</evidence>
<dbReference type="Proteomes" id="UP001165960">
    <property type="component" value="Unassembled WGS sequence"/>
</dbReference>
<reference evidence="1" key="1">
    <citation type="submission" date="2022-04" db="EMBL/GenBank/DDBJ databases">
        <title>Genome of the entomopathogenic fungus Entomophthora muscae.</title>
        <authorList>
            <person name="Elya C."/>
            <person name="Lovett B.R."/>
            <person name="Lee E."/>
            <person name="Macias A.M."/>
            <person name="Hajek A.E."/>
            <person name="De Bivort B.L."/>
            <person name="Kasson M.T."/>
            <person name="De Fine Licht H.H."/>
            <person name="Stajich J.E."/>
        </authorList>
    </citation>
    <scope>NUCLEOTIDE SEQUENCE</scope>
    <source>
        <strain evidence="1">Berkeley</strain>
    </source>
</reference>